<dbReference type="EMBL" id="CM018052">
    <property type="protein sequence ID" value="KAA8515684.1"/>
    <property type="molecule type" value="Genomic_DNA"/>
</dbReference>
<organism evidence="1 2">
    <name type="scientific">Nyssa sinensis</name>
    <dbReference type="NCBI Taxonomy" id="561372"/>
    <lineage>
        <taxon>Eukaryota</taxon>
        <taxon>Viridiplantae</taxon>
        <taxon>Streptophyta</taxon>
        <taxon>Embryophyta</taxon>
        <taxon>Tracheophyta</taxon>
        <taxon>Spermatophyta</taxon>
        <taxon>Magnoliopsida</taxon>
        <taxon>eudicotyledons</taxon>
        <taxon>Gunneridae</taxon>
        <taxon>Pentapetalae</taxon>
        <taxon>asterids</taxon>
        <taxon>Cornales</taxon>
        <taxon>Nyssaceae</taxon>
        <taxon>Nyssa</taxon>
    </lineage>
</organism>
<name>A0A5J4ZD26_9ASTE</name>
<accession>A0A5J4ZD26</accession>
<reference evidence="1 2" key="1">
    <citation type="submission" date="2019-09" db="EMBL/GenBank/DDBJ databases">
        <title>A chromosome-level genome assembly of the Chinese tupelo Nyssa sinensis.</title>
        <authorList>
            <person name="Yang X."/>
            <person name="Kang M."/>
            <person name="Yang Y."/>
            <person name="Xiong H."/>
            <person name="Wang M."/>
            <person name="Zhang Z."/>
            <person name="Wang Z."/>
            <person name="Wu H."/>
            <person name="Ma T."/>
            <person name="Liu J."/>
            <person name="Xi Z."/>
        </authorList>
    </citation>
    <scope>NUCLEOTIDE SEQUENCE [LARGE SCALE GENOMIC DNA]</scope>
    <source>
        <strain evidence="1">J267</strain>
        <tissue evidence="1">Leaf</tissue>
    </source>
</reference>
<evidence type="ECO:0000313" key="2">
    <source>
        <dbReference type="Proteomes" id="UP000325577"/>
    </source>
</evidence>
<sequence>MGKWVMWDILTHLKGKLKPYRQHRGHIKAINKRCETFQHTPESLLLYPYLSNLSLKGGTINFVESAH</sequence>
<proteinExistence type="predicted"/>
<gene>
    <name evidence="1" type="ORF">F0562_018705</name>
</gene>
<protein>
    <submittedName>
        <fullName evidence="1">Uncharacterized protein</fullName>
    </submittedName>
</protein>
<keyword evidence="2" id="KW-1185">Reference proteome</keyword>
<dbReference type="AlphaFoldDB" id="A0A5J4ZD26"/>
<evidence type="ECO:0000313" key="1">
    <source>
        <dbReference type="EMBL" id="KAA8515684.1"/>
    </source>
</evidence>
<dbReference type="Proteomes" id="UP000325577">
    <property type="component" value="Linkage Group LG9"/>
</dbReference>